<sequence length="59" mass="6460">MCCLGFACVSWQDLSEPFRTFQNHPRRQAAAARKTVPDDSAAAPAAARQPACSLAQRHF</sequence>
<feature type="region of interest" description="Disordered" evidence="1">
    <location>
        <begin position="25"/>
        <end position="59"/>
    </location>
</feature>
<evidence type="ECO:0000313" key="3">
    <source>
        <dbReference type="Proteomes" id="UP000257016"/>
    </source>
</evidence>
<dbReference type="EMBL" id="OFSN01000013">
    <property type="protein sequence ID" value="SOY64398.1"/>
    <property type="molecule type" value="Genomic_DNA"/>
</dbReference>
<accession>A0A976A6N2</accession>
<gene>
    <name evidence="2" type="ORF">CBM2586_A80007</name>
</gene>
<protein>
    <submittedName>
        <fullName evidence="2">Uncharacterized protein</fullName>
    </submittedName>
</protein>
<name>A0A976A6N2_9BURK</name>
<evidence type="ECO:0000256" key="1">
    <source>
        <dbReference type="SAM" id="MobiDB-lite"/>
    </source>
</evidence>
<evidence type="ECO:0000313" key="2">
    <source>
        <dbReference type="EMBL" id="SOY64398.1"/>
    </source>
</evidence>
<feature type="compositionally biased region" description="Low complexity" evidence="1">
    <location>
        <begin position="40"/>
        <end position="59"/>
    </location>
</feature>
<reference evidence="2 3" key="1">
    <citation type="submission" date="2018-01" db="EMBL/GenBank/DDBJ databases">
        <authorList>
            <person name="Clerissi C."/>
        </authorList>
    </citation>
    <scope>NUCLEOTIDE SEQUENCE [LARGE SCALE GENOMIC DNA]</scope>
    <source>
        <strain evidence="2">Cupriavidus taiwanensis LMG 19430</strain>
    </source>
</reference>
<proteinExistence type="predicted"/>
<organism evidence="2 3">
    <name type="scientific">Cupriavidus taiwanensis</name>
    <dbReference type="NCBI Taxonomy" id="164546"/>
    <lineage>
        <taxon>Bacteria</taxon>
        <taxon>Pseudomonadati</taxon>
        <taxon>Pseudomonadota</taxon>
        <taxon>Betaproteobacteria</taxon>
        <taxon>Burkholderiales</taxon>
        <taxon>Burkholderiaceae</taxon>
        <taxon>Cupriavidus</taxon>
    </lineage>
</organism>
<dbReference type="Proteomes" id="UP000257016">
    <property type="component" value="Unassembled WGS sequence"/>
</dbReference>
<comment type="caution">
    <text evidence="2">The sequence shown here is derived from an EMBL/GenBank/DDBJ whole genome shotgun (WGS) entry which is preliminary data.</text>
</comment>
<dbReference type="AlphaFoldDB" id="A0A976A6N2"/>